<dbReference type="RefSeq" id="WP_061607411.1">
    <property type="nucleotide sequence ID" value="NZ_JEMA01000372.1"/>
</dbReference>
<dbReference type="OrthoDB" id="5512854at2"/>
<proteinExistence type="predicted"/>
<evidence type="ECO:0000256" key="1">
    <source>
        <dbReference type="SAM" id="MobiDB-lite"/>
    </source>
</evidence>
<sequence length="176" mass="18429">MARSRHGLAEIVTPAEAAEPGAEAGRGPELAVVRPAEPAAPQLVAVRLEAFDEEAGRAVLRVGAEAAPAAIDPSVEPAVLRTALQRRERVIAQQEQGGWVVLGALRTSATPGVDEGDEFVIRARRIALLGASEVSLVSGMSSVVLRAFGFVETLGQDITARASGVHKIVGRMIRLN</sequence>
<protein>
    <submittedName>
        <fullName evidence="2">Uncharacterized protein</fullName>
    </submittedName>
</protein>
<reference evidence="2 3" key="1">
    <citation type="submission" date="2014-02" db="EMBL/GenBank/DDBJ databases">
        <title>The small core and large imbalanced accessory genome model reveals a collaborative survival strategy of Sorangium cellulosum strains in nature.</title>
        <authorList>
            <person name="Han K."/>
            <person name="Peng R."/>
            <person name="Blom J."/>
            <person name="Li Y.-Z."/>
        </authorList>
    </citation>
    <scope>NUCLEOTIDE SEQUENCE [LARGE SCALE GENOMIC DNA]</scope>
    <source>
        <strain evidence="2 3">So0008-312</strain>
    </source>
</reference>
<dbReference type="AlphaFoldDB" id="A0A150QS72"/>
<feature type="region of interest" description="Disordered" evidence="1">
    <location>
        <begin position="1"/>
        <end position="26"/>
    </location>
</feature>
<gene>
    <name evidence="2" type="ORF">BE15_30645</name>
</gene>
<evidence type="ECO:0000313" key="3">
    <source>
        <dbReference type="Proteomes" id="UP000075260"/>
    </source>
</evidence>
<evidence type="ECO:0000313" key="2">
    <source>
        <dbReference type="EMBL" id="KYF70867.1"/>
    </source>
</evidence>
<accession>A0A150QS72</accession>
<organism evidence="2 3">
    <name type="scientific">Sorangium cellulosum</name>
    <name type="common">Polyangium cellulosum</name>
    <dbReference type="NCBI Taxonomy" id="56"/>
    <lineage>
        <taxon>Bacteria</taxon>
        <taxon>Pseudomonadati</taxon>
        <taxon>Myxococcota</taxon>
        <taxon>Polyangia</taxon>
        <taxon>Polyangiales</taxon>
        <taxon>Polyangiaceae</taxon>
        <taxon>Sorangium</taxon>
    </lineage>
</organism>
<dbReference type="Proteomes" id="UP000075260">
    <property type="component" value="Unassembled WGS sequence"/>
</dbReference>
<dbReference type="EMBL" id="JEMA01000372">
    <property type="protein sequence ID" value="KYF70867.1"/>
    <property type="molecule type" value="Genomic_DNA"/>
</dbReference>
<comment type="caution">
    <text evidence="2">The sequence shown here is derived from an EMBL/GenBank/DDBJ whole genome shotgun (WGS) entry which is preliminary data.</text>
</comment>
<feature type="compositionally biased region" description="Low complexity" evidence="1">
    <location>
        <begin position="14"/>
        <end position="26"/>
    </location>
</feature>
<name>A0A150QS72_SORCE</name>